<dbReference type="Proteomes" id="UP001244872">
    <property type="component" value="Unassembled WGS sequence"/>
</dbReference>
<keyword evidence="2" id="KW-1185">Reference proteome</keyword>
<name>A0ACC6LDP2_9PSED</name>
<comment type="caution">
    <text evidence="1">The sequence shown here is derived from an EMBL/GenBank/DDBJ whole genome shotgun (WGS) entry which is preliminary data.</text>
</comment>
<evidence type="ECO:0000313" key="1">
    <source>
        <dbReference type="EMBL" id="MDR9876570.1"/>
    </source>
</evidence>
<sequence length="570" mass="59680">MTDQNSQFFAILTAVGEAKQANAAALGTSWTFAQMGVGDANGTDPIPSRTQTKLINERRRAPLNQVKVDPTNASVIIAEQIIPENVGGWWVRELALYDADGDMVAVANCAPTFKPLLSQGSGRTQVIRINLIVSSTSNIELKIDPSVVLATREYVDTSVIEALARLDFKHSVLVATTANIALSGIQTIDGVLLTADARVLVKDQVQAKDNGIYVVPASGAWKRAQDADTSIEVTPGLFVHVEKGTASGDSVWQLVTDAPIVLGTTPLDFEMVAGRTGVVAGTYRSLTVDKNGRVIAGTNPTTLAGAGITDGMPKNGGPFYPKFSGLSFNVEVAGYSELGGYIGWGSSGTGTVQFICNKGGGSTGGFVWGTVAADNQALGPLMSYSADGILNVPTALYVPAITSNTTVSTQSPGYAGPYIANCAFVSSAVSVKISGDRCPSAGFAGGGYGAPYMAHTDGKVVYLRPASLVDTALLAPTGWSKNADTGEIVQWLEYNLGDLGNATLVNVTWPFQFPNQFLNARISFRLPPGVACATQGSFSEVTAKGCTLRIEEWAGAIQTGLVLMVEARGF</sequence>
<accession>A0ACC6LDP2</accession>
<protein>
    <submittedName>
        <fullName evidence="1">Phage tail protein</fullName>
    </submittedName>
</protein>
<proteinExistence type="predicted"/>
<evidence type="ECO:0000313" key="2">
    <source>
        <dbReference type="Proteomes" id="UP001244872"/>
    </source>
</evidence>
<dbReference type="EMBL" id="JAVLRO010000005">
    <property type="protein sequence ID" value="MDR9876570.1"/>
    <property type="molecule type" value="Genomic_DNA"/>
</dbReference>
<gene>
    <name evidence="1" type="ORF">RJC98_15370</name>
</gene>
<reference evidence="1" key="1">
    <citation type="submission" date="2023-07" db="EMBL/GenBank/DDBJ databases">
        <title>Bioagumentation of soil contaminated with hydrocarbons using Pseudomonas poae 7b strain.</title>
        <authorList>
            <person name="Kumor A."/>
        </authorList>
    </citation>
    <scope>NUCLEOTIDE SEQUENCE</scope>
    <source>
        <strain evidence="1">7b</strain>
    </source>
</reference>
<organism evidence="1 2">
    <name type="scientific">Pseudomonas allii</name>
    <dbReference type="NCBI Taxonomy" id="2740531"/>
    <lineage>
        <taxon>Bacteria</taxon>
        <taxon>Pseudomonadati</taxon>
        <taxon>Pseudomonadota</taxon>
        <taxon>Gammaproteobacteria</taxon>
        <taxon>Pseudomonadales</taxon>
        <taxon>Pseudomonadaceae</taxon>
        <taxon>Pseudomonas</taxon>
    </lineage>
</organism>